<proteinExistence type="inferred from homology"/>
<organism evidence="3 4">
    <name type="scientific">Diaporthe australafricana</name>
    <dbReference type="NCBI Taxonomy" id="127596"/>
    <lineage>
        <taxon>Eukaryota</taxon>
        <taxon>Fungi</taxon>
        <taxon>Dikarya</taxon>
        <taxon>Ascomycota</taxon>
        <taxon>Pezizomycotina</taxon>
        <taxon>Sordariomycetes</taxon>
        <taxon>Sordariomycetidae</taxon>
        <taxon>Diaporthales</taxon>
        <taxon>Diaporthaceae</taxon>
        <taxon>Diaporthe</taxon>
    </lineage>
</organism>
<dbReference type="Gene3D" id="3.30.410.40">
    <property type="match status" value="1"/>
</dbReference>
<dbReference type="PROSITE" id="PS51257">
    <property type="entry name" value="PROKAR_LIPOPROTEIN"/>
    <property type="match status" value="1"/>
</dbReference>
<comment type="similarity">
    <text evidence="1">Belongs to the GMC oxidoreductase family.</text>
</comment>
<evidence type="ECO:0000313" key="3">
    <source>
        <dbReference type="EMBL" id="KAL1875879.1"/>
    </source>
</evidence>
<dbReference type="Proteomes" id="UP001583177">
    <property type="component" value="Unassembled WGS sequence"/>
</dbReference>
<dbReference type="InterPro" id="IPR012132">
    <property type="entry name" value="GMC_OxRdtase"/>
</dbReference>
<feature type="domain" description="Glucose-methanol-choline oxidoreductase N-terminal" evidence="2">
    <location>
        <begin position="281"/>
        <end position="295"/>
    </location>
</feature>
<dbReference type="SUPFAM" id="SSF54373">
    <property type="entry name" value="FAD-linked reductases, C-terminal domain"/>
    <property type="match status" value="1"/>
</dbReference>
<dbReference type="SUPFAM" id="SSF51905">
    <property type="entry name" value="FAD/NAD(P)-binding domain"/>
    <property type="match status" value="1"/>
</dbReference>
<dbReference type="EMBL" id="JAWRVE010000018">
    <property type="protein sequence ID" value="KAL1875879.1"/>
    <property type="molecule type" value="Genomic_DNA"/>
</dbReference>
<dbReference type="InterPro" id="IPR007867">
    <property type="entry name" value="GMC_OxRtase_C"/>
</dbReference>
<name>A0ABR3XJK9_9PEZI</name>
<evidence type="ECO:0000259" key="2">
    <source>
        <dbReference type="PROSITE" id="PS00624"/>
    </source>
</evidence>
<sequence length="615" mass="67046">MPLYTKLLDDACEFDVIIAGGGTAGCIMASRLADAGPELSILVVESGPNNHNDPDVVHPPFFQKNLKPSSHKLAFYKGNKAPQLAGREPIVSTGGLLGGGSSVNAMMYTRAQRCDFDSWDTPGWSADDMWPFLKKLETYHGPGASQHHGYDGPVMVSDGTYRCKKSEDDILSAAEKVGYPEMTDLQDLDTNNGFGRWLRYVSPDGRRQDTAHAYLHPRLEGGKHPNLHVLVESQVLRVLFEETTAVGIEYQPNPDFQAAVALTPTPVRTVRARRMVILSCGALATPLLLERSGVGDARILQRAGVPVVADLPGVGHDYQDHHLVSYPYRTGLEPDETLDGIITGRQDQQALIGSKASIIGWNGTDICSKLRPNEAEVTALGPAFREAWERDFKRVPSKPLMLMAAFSYYFGDASAVPPGQYMSMLNYKAYPYSRGHIHITGPNITDPPDFDVGFLSDKDDIDLKKHVWAYKKQREIMRRTRLYRGELAAGHPRFALASGAACCVEEAERGGAAAASADHDAVDIRYSPEDDAAIEAWLRENVATTWHSLGTAKMAPVGRLGVVDEALGVHGLQRLKLADLSIVPENVGANTANTAMAIGEKAADMFVRELSLARG</sequence>
<dbReference type="Pfam" id="PF05199">
    <property type="entry name" value="GMC_oxred_C"/>
    <property type="match status" value="1"/>
</dbReference>
<dbReference type="InterPro" id="IPR036188">
    <property type="entry name" value="FAD/NAD-bd_sf"/>
</dbReference>
<dbReference type="PANTHER" id="PTHR11552:SF78">
    <property type="entry name" value="GLUCOSE-METHANOL-CHOLINE OXIDOREDUCTASE N-TERMINAL DOMAIN-CONTAINING PROTEIN"/>
    <property type="match status" value="1"/>
</dbReference>
<dbReference type="Gene3D" id="3.50.50.60">
    <property type="entry name" value="FAD/NAD(P)-binding domain"/>
    <property type="match status" value="1"/>
</dbReference>
<evidence type="ECO:0000313" key="4">
    <source>
        <dbReference type="Proteomes" id="UP001583177"/>
    </source>
</evidence>
<dbReference type="Pfam" id="PF00732">
    <property type="entry name" value="GMC_oxred_N"/>
    <property type="match status" value="1"/>
</dbReference>
<protein>
    <recommendedName>
        <fullName evidence="2">Glucose-methanol-choline oxidoreductase N-terminal domain-containing protein</fullName>
    </recommendedName>
</protein>
<dbReference type="PROSITE" id="PS00624">
    <property type="entry name" value="GMC_OXRED_2"/>
    <property type="match status" value="1"/>
</dbReference>
<dbReference type="InterPro" id="IPR000172">
    <property type="entry name" value="GMC_OxRdtase_N"/>
</dbReference>
<reference evidence="3 4" key="1">
    <citation type="journal article" date="2024" name="IMA Fungus">
        <title>IMA Genome - F19 : A genome assembly and annotation guide to empower mycologists, including annotated draft genome sequences of Ceratocystis pirilliformis, Diaporthe australafricana, Fusarium ophioides, Paecilomyces lecythidis, and Sporothrix stenoceras.</title>
        <authorList>
            <person name="Aylward J."/>
            <person name="Wilson A.M."/>
            <person name="Visagie C.M."/>
            <person name="Spraker J."/>
            <person name="Barnes I."/>
            <person name="Buitendag C."/>
            <person name="Ceriani C."/>
            <person name="Del Mar Angel L."/>
            <person name="du Plessis D."/>
            <person name="Fuchs T."/>
            <person name="Gasser K."/>
            <person name="Kramer D."/>
            <person name="Li W."/>
            <person name="Munsamy K."/>
            <person name="Piso A."/>
            <person name="Price J.L."/>
            <person name="Sonnekus B."/>
            <person name="Thomas C."/>
            <person name="van der Nest A."/>
            <person name="van Dijk A."/>
            <person name="van Heerden A."/>
            <person name="van Vuuren N."/>
            <person name="Yilmaz N."/>
            <person name="Duong T.A."/>
            <person name="van der Merwe N.A."/>
            <person name="Wingfield M.J."/>
            <person name="Wingfield B.D."/>
        </authorList>
    </citation>
    <scope>NUCLEOTIDE SEQUENCE [LARGE SCALE GENOMIC DNA]</scope>
    <source>
        <strain evidence="3 4">CMW 18300</strain>
    </source>
</reference>
<gene>
    <name evidence="3" type="ORF">Daus18300_003070</name>
</gene>
<keyword evidence="4" id="KW-1185">Reference proteome</keyword>
<accession>A0ABR3XJK9</accession>
<comment type="caution">
    <text evidence="3">The sequence shown here is derived from an EMBL/GenBank/DDBJ whole genome shotgun (WGS) entry which is preliminary data.</text>
</comment>
<dbReference type="PANTHER" id="PTHR11552">
    <property type="entry name" value="GLUCOSE-METHANOL-CHOLINE GMC OXIDOREDUCTASE"/>
    <property type="match status" value="1"/>
</dbReference>
<evidence type="ECO:0000256" key="1">
    <source>
        <dbReference type="ARBA" id="ARBA00010790"/>
    </source>
</evidence>
<dbReference type="PIRSF" id="PIRSF000137">
    <property type="entry name" value="Alcohol_oxidase"/>
    <property type="match status" value="1"/>
</dbReference>